<name>A0A9W9YEH8_9CNID</name>
<accession>A0A9W9YEH8</accession>
<protein>
    <submittedName>
        <fullName evidence="1">Uncharacterized protein</fullName>
    </submittedName>
</protein>
<proteinExistence type="predicted"/>
<sequence>MVENYIKRKFKEYNACLEYKDVTVSLCNKTAEKRHNELEEAINQSRDYTKESLVALSCLLDELVVFPSMAFQDAFDDFAAKIPSLAYKKDKKETRRQFRNKILSEHGLPVVVLDTNGYNGGHSFVMLMEHSLNNGALCRSLDLVLGSKSDDEHSGASPLQAQLASCIPTIMKLMSSAKDRAILTFVLSSIFSKTSLTLTLGLQNNQIERIKQRVNTFLNEVDHKQELVEEEAQRQIENVISKLELDLVDK</sequence>
<gene>
    <name evidence="1" type="ORF">OS493_020848</name>
</gene>
<dbReference type="EMBL" id="MU827790">
    <property type="protein sequence ID" value="KAJ7331146.1"/>
    <property type="molecule type" value="Genomic_DNA"/>
</dbReference>
<dbReference type="Proteomes" id="UP001163046">
    <property type="component" value="Unassembled WGS sequence"/>
</dbReference>
<comment type="caution">
    <text evidence="1">The sequence shown here is derived from an EMBL/GenBank/DDBJ whole genome shotgun (WGS) entry which is preliminary data.</text>
</comment>
<organism evidence="1 2">
    <name type="scientific">Desmophyllum pertusum</name>
    <dbReference type="NCBI Taxonomy" id="174260"/>
    <lineage>
        <taxon>Eukaryota</taxon>
        <taxon>Metazoa</taxon>
        <taxon>Cnidaria</taxon>
        <taxon>Anthozoa</taxon>
        <taxon>Hexacorallia</taxon>
        <taxon>Scleractinia</taxon>
        <taxon>Caryophylliina</taxon>
        <taxon>Caryophylliidae</taxon>
        <taxon>Desmophyllum</taxon>
    </lineage>
</organism>
<dbReference type="AlphaFoldDB" id="A0A9W9YEH8"/>
<evidence type="ECO:0000313" key="2">
    <source>
        <dbReference type="Proteomes" id="UP001163046"/>
    </source>
</evidence>
<keyword evidence="2" id="KW-1185">Reference proteome</keyword>
<evidence type="ECO:0000313" key="1">
    <source>
        <dbReference type="EMBL" id="KAJ7331146.1"/>
    </source>
</evidence>
<dbReference type="OrthoDB" id="6090131at2759"/>
<reference evidence="1" key="1">
    <citation type="submission" date="2023-01" db="EMBL/GenBank/DDBJ databases">
        <title>Genome assembly of the deep-sea coral Lophelia pertusa.</title>
        <authorList>
            <person name="Herrera S."/>
            <person name="Cordes E."/>
        </authorList>
    </citation>
    <scope>NUCLEOTIDE SEQUENCE</scope>
    <source>
        <strain evidence="1">USNM1676648</strain>
        <tissue evidence="1">Polyp</tissue>
    </source>
</reference>